<keyword evidence="5" id="KW-1185">Reference proteome</keyword>
<dbReference type="EMBL" id="JAZGQO010000015">
    <property type="protein sequence ID" value="KAK6169122.1"/>
    <property type="molecule type" value="Genomic_DNA"/>
</dbReference>
<dbReference type="GO" id="GO:1990130">
    <property type="term" value="C:GATOR1 complex"/>
    <property type="evidence" value="ECO:0007669"/>
    <property type="project" value="UniProtKB-UniRule"/>
</dbReference>
<dbReference type="PANTHER" id="PTHR13153">
    <property type="entry name" value="CGTHBA PROTEIN -14 GENE PROTEIN"/>
    <property type="match status" value="1"/>
</dbReference>
<organism evidence="4 5">
    <name type="scientific">Patella caerulea</name>
    <name type="common">Rayed Mediterranean limpet</name>
    <dbReference type="NCBI Taxonomy" id="87958"/>
    <lineage>
        <taxon>Eukaryota</taxon>
        <taxon>Metazoa</taxon>
        <taxon>Spiralia</taxon>
        <taxon>Lophotrochozoa</taxon>
        <taxon>Mollusca</taxon>
        <taxon>Gastropoda</taxon>
        <taxon>Patellogastropoda</taxon>
        <taxon>Patelloidea</taxon>
        <taxon>Patellidae</taxon>
        <taxon>Patella</taxon>
    </lineage>
</organism>
<dbReference type="InterPro" id="IPR056603">
    <property type="entry name" value="HTH_NPRL3"/>
</dbReference>
<comment type="similarity">
    <text evidence="1 2">Belongs to the NPR3 family.</text>
</comment>
<dbReference type="GO" id="GO:0034198">
    <property type="term" value="P:cellular response to amino acid starvation"/>
    <property type="evidence" value="ECO:0007669"/>
    <property type="project" value="UniProtKB-UniRule"/>
</dbReference>
<sequence length="548" mass="62666">MDPLEILLVTSGTRGERLLVRYPFESDDKDRKSSKAVNRNPYAVKIAEDFQSQRCDEKIGTEKCRFSNTLLASLLAPKSTLCFQNFDLKIDDIRFIGFPVLLHQTLPKQTGHRIITVNVVFALKANLEKFIIDRFHIICKQLTVAIQHEERRCNYLSVQAKVMMALHDEMATRTEDCLESPYKLILQKSQLANELKQVFDSLCSTGVVRMYLNNWIEINVCLPTIYSDFLPSSSSKCDFSAIEKCISGLRPYHGVLLTVDEQALLDSLPMDSTPALTRLVKATSPLKNIQTIALDADLSLSQVFQLVCHLIYWAKAIIIYPLCETNTYIISPHANIYVNSNLVQIFVDEFPGKNLHVELAEFSLPKQLRDGNIFEHRYKQAQSVKMVIWLLQHQLLMQLHKYISIIPPKYKHDIDTDKQTDTPQVIEEDIFSVLLEDNHLTRTHSLSDLASVNSDESFGGVQLDNHEPIVAQMNNDVLKAIKSLPAAKNVEDLKFFLKLCPYFNGKCHIEEIMFYENISRSQITTLLDKFKDILVVYSHQDPATTFFT</sequence>
<feature type="domain" description="GATOR1 complex protein NPRL3 C-terminal HTH" evidence="3">
    <location>
        <begin position="480"/>
        <end position="535"/>
    </location>
</feature>
<keyword evidence="2" id="KW-0458">Lysosome</keyword>
<evidence type="ECO:0000259" key="3">
    <source>
        <dbReference type="Pfam" id="PF24064"/>
    </source>
</evidence>
<comment type="subcellular location">
    <subcellularLocation>
        <location evidence="2">Lysosome</location>
    </subcellularLocation>
</comment>
<comment type="caution">
    <text evidence="4">The sequence shown here is derived from an EMBL/GenBank/DDBJ whole genome shotgun (WGS) entry which is preliminary data.</text>
</comment>
<evidence type="ECO:0000256" key="1">
    <source>
        <dbReference type="ARBA" id="ARBA00010546"/>
    </source>
</evidence>
<dbReference type="Pfam" id="PF24064">
    <property type="entry name" value="HTH_NPRL3"/>
    <property type="match status" value="1"/>
</dbReference>
<dbReference type="GO" id="GO:1904262">
    <property type="term" value="P:negative regulation of TORC1 signaling"/>
    <property type="evidence" value="ECO:0007669"/>
    <property type="project" value="TreeGrafter"/>
</dbReference>
<dbReference type="Pfam" id="PF03666">
    <property type="entry name" value="NPR3"/>
    <property type="match status" value="1"/>
</dbReference>
<protein>
    <recommendedName>
        <fullName evidence="2">GATOR complex protein NPRL3</fullName>
    </recommendedName>
    <alternativeName>
        <fullName evidence="2">Nitrogen permease regulator 3-like protein</fullName>
    </alternativeName>
</protein>
<gene>
    <name evidence="4" type="ORF">SNE40_020234</name>
</gene>
<dbReference type="AlphaFoldDB" id="A0AAN8G2E4"/>
<reference evidence="4 5" key="1">
    <citation type="submission" date="2024-01" db="EMBL/GenBank/DDBJ databases">
        <title>The genome of the rayed Mediterranean limpet Patella caerulea (Linnaeus, 1758).</title>
        <authorList>
            <person name="Anh-Thu Weber A."/>
            <person name="Halstead-Nussloch G."/>
        </authorList>
    </citation>
    <scope>NUCLEOTIDE SEQUENCE [LARGE SCALE GENOMIC DNA]</scope>
    <source>
        <strain evidence="4">AATW-2023a</strain>
        <tissue evidence="4">Whole specimen</tissue>
    </source>
</reference>
<proteinExistence type="inferred from homology"/>
<name>A0AAN8G2E4_PATCE</name>
<keyword evidence="2" id="KW-0732">Signal</keyword>
<accession>A0AAN8G2E4</accession>
<dbReference type="PANTHER" id="PTHR13153:SF5">
    <property type="entry name" value="GATOR COMPLEX PROTEIN NPRL3"/>
    <property type="match status" value="1"/>
</dbReference>
<dbReference type="Proteomes" id="UP001347796">
    <property type="component" value="Unassembled WGS sequence"/>
</dbReference>
<evidence type="ECO:0000256" key="2">
    <source>
        <dbReference type="RuleBase" id="RU368069"/>
    </source>
</evidence>
<dbReference type="GO" id="GO:0010508">
    <property type="term" value="P:positive regulation of autophagy"/>
    <property type="evidence" value="ECO:0007669"/>
    <property type="project" value="TreeGrafter"/>
</dbReference>
<comment type="function">
    <text evidence="2">As a component of the GATOR1 complex functions as an inhibitor of the amino acid-sensing branch of the TORC1 pathway.</text>
</comment>
<dbReference type="GO" id="GO:0038202">
    <property type="term" value="P:TORC1 signaling"/>
    <property type="evidence" value="ECO:0007669"/>
    <property type="project" value="TreeGrafter"/>
</dbReference>
<dbReference type="GO" id="GO:0005764">
    <property type="term" value="C:lysosome"/>
    <property type="evidence" value="ECO:0007669"/>
    <property type="project" value="UniProtKB-SubCell"/>
</dbReference>
<evidence type="ECO:0000313" key="5">
    <source>
        <dbReference type="Proteomes" id="UP001347796"/>
    </source>
</evidence>
<evidence type="ECO:0000313" key="4">
    <source>
        <dbReference type="EMBL" id="KAK6169122.1"/>
    </source>
</evidence>
<dbReference type="InterPro" id="IPR005365">
    <property type="entry name" value="Npr3"/>
</dbReference>